<dbReference type="SUPFAM" id="SSF52507">
    <property type="entry name" value="Homo-oligomeric flavin-containing Cys decarboxylases, HFCD"/>
    <property type="match status" value="1"/>
</dbReference>
<evidence type="ECO:0000256" key="4">
    <source>
        <dbReference type="ARBA" id="ARBA00012454"/>
    </source>
</evidence>
<dbReference type="InterPro" id="IPR003382">
    <property type="entry name" value="Flavoprotein"/>
</dbReference>
<feature type="domain" description="Cobalamin adenosyltransferase-like" evidence="16">
    <location>
        <begin position="259"/>
        <end position="422"/>
    </location>
</feature>
<evidence type="ECO:0000256" key="2">
    <source>
        <dbReference type="ARBA" id="ARBA00007487"/>
    </source>
</evidence>
<evidence type="ECO:0000313" key="18">
    <source>
        <dbReference type="EMBL" id="GGN57128.1"/>
    </source>
</evidence>
<evidence type="ECO:0000256" key="9">
    <source>
        <dbReference type="ARBA" id="ARBA00022840"/>
    </source>
</evidence>
<gene>
    <name evidence="18" type="ORF">GCM10007971_17830</name>
</gene>
<comment type="subunit">
    <text evidence="3">Homotrimer.</text>
</comment>
<feature type="domain" description="Flavoprotein" evidence="17">
    <location>
        <begin position="18"/>
        <end position="136"/>
    </location>
</feature>
<organism evidence="18 19">
    <name type="scientific">Oceanobacillus indicireducens</name>
    <dbReference type="NCBI Taxonomy" id="1004261"/>
    <lineage>
        <taxon>Bacteria</taxon>
        <taxon>Bacillati</taxon>
        <taxon>Bacillota</taxon>
        <taxon>Bacilli</taxon>
        <taxon>Bacillales</taxon>
        <taxon>Bacillaceae</taxon>
        <taxon>Oceanobacillus</taxon>
    </lineage>
</organism>
<evidence type="ECO:0000256" key="10">
    <source>
        <dbReference type="ARBA" id="ARBA00031529"/>
    </source>
</evidence>
<accession>A0A918D1E2</accession>
<comment type="similarity">
    <text evidence="2 15">Belongs to the Cob(I)alamin adenosyltransferase family.</text>
</comment>
<keyword evidence="8 15" id="KW-0547">Nucleotide-binding</keyword>
<protein>
    <recommendedName>
        <fullName evidence="5 15">Corrinoid adenosyltransferase</fullName>
        <ecNumber evidence="4 15">2.5.1.17</ecNumber>
    </recommendedName>
    <alternativeName>
        <fullName evidence="10 15">Cob(II)alamin adenosyltransferase</fullName>
    </alternativeName>
    <alternativeName>
        <fullName evidence="12 15">Cob(II)yrinic acid a,c-diamide adenosyltransferase</fullName>
    </alternativeName>
    <alternativeName>
        <fullName evidence="11 15">Cobinamide/cobalamin adenosyltransferase</fullName>
    </alternativeName>
</protein>
<evidence type="ECO:0000313" key="19">
    <source>
        <dbReference type="Proteomes" id="UP000624041"/>
    </source>
</evidence>
<dbReference type="EC" id="2.5.1.17" evidence="4 15"/>
<dbReference type="InterPro" id="IPR016030">
    <property type="entry name" value="CblAdoTrfase-like"/>
</dbReference>
<dbReference type="PANTHER" id="PTHR12213:SF0">
    <property type="entry name" value="CORRINOID ADENOSYLTRANSFERASE MMAB"/>
    <property type="match status" value="1"/>
</dbReference>
<evidence type="ECO:0000259" key="17">
    <source>
        <dbReference type="Pfam" id="PF02441"/>
    </source>
</evidence>
<evidence type="ECO:0000256" key="8">
    <source>
        <dbReference type="ARBA" id="ARBA00022741"/>
    </source>
</evidence>
<evidence type="ECO:0000256" key="7">
    <source>
        <dbReference type="ARBA" id="ARBA00022679"/>
    </source>
</evidence>
<dbReference type="EMBL" id="BMOS01000010">
    <property type="protein sequence ID" value="GGN57128.1"/>
    <property type="molecule type" value="Genomic_DNA"/>
</dbReference>
<evidence type="ECO:0000256" key="12">
    <source>
        <dbReference type="ARBA" id="ARBA00033354"/>
    </source>
</evidence>
<comment type="caution">
    <text evidence="18">The sequence shown here is derived from an EMBL/GenBank/DDBJ whole genome shotgun (WGS) entry which is preliminary data.</text>
</comment>
<evidence type="ECO:0000256" key="14">
    <source>
        <dbReference type="ARBA" id="ARBA00048692"/>
    </source>
</evidence>
<dbReference type="AlphaFoldDB" id="A0A918D1E2"/>
<dbReference type="InterPro" id="IPR036551">
    <property type="entry name" value="Flavin_trans-like"/>
</dbReference>
<evidence type="ECO:0000256" key="6">
    <source>
        <dbReference type="ARBA" id="ARBA00022573"/>
    </source>
</evidence>
<proteinExistence type="inferred from homology"/>
<evidence type="ECO:0000256" key="5">
    <source>
        <dbReference type="ARBA" id="ARBA00020963"/>
    </source>
</evidence>
<keyword evidence="9 15" id="KW-0067">ATP-binding</keyword>
<dbReference type="SUPFAM" id="SSF89028">
    <property type="entry name" value="Cobalamin adenosyltransferase-like"/>
    <property type="match status" value="1"/>
</dbReference>
<dbReference type="PANTHER" id="PTHR12213">
    <property type="entry name" value="CORRINOID ADENOSYLTRANSFERASE"/>
    <property type="match status" value="1"/>
</dbReference>
<dbReference type="Pfam" id="PF02441">
    <property type="entry name" value="Flavoprotein"/>
    <property type="match status" value="1"/>
</dbReference>
<dbReference type="Gene3D" id="1.20.1200.10">
    <property type="entry name" value="Cobalamin adenosyltransferase-like"/>
    <property type="match status" value="1"/>
</dbReference>
<dbReference type="GO" id="GO:0005524">
    <property type="term" value="F:ATP binding"/>
    <property type="evidence" value="ECO:0007669"/>
    <property type="project" value="UniProtKB-UniRule"/>
</dbReference>
<dbReference type="GO" id="GO:0009236">
    <property type="term" value="P:cobalamin biosynthetic process"/>
    <property type="evidence" value="ECO:0007669"/>
    <property type="project" value="UniProtKB-UniRule"/>
</dbReference>
<dbReference type="GO" id="GO:0008817">
    <property type="term" value="F:corrinoid adenosyltransferase activity"/>
    <property type="evidence" value="ECO:0007669"/>
    <property type="project" value="UniProtKB-UniRule"/>
</dbReference>
<sequence length="449" mass="50129">MEANHTVSHVDKEKKTALIVFTGGAVGFKESIVQLKKMHQANWKLKVALSISAEYIYSIDDLKKELDIEEIYLESENMGLSPLYEGVPIIIMPTLTANTVAKIANGITDNMTTNLISHALMYNIPVVAAREASDLSLQDQAGIASTAYKELSAAHLATIERFGIQLVKATELYQAVEENVVRAHSKDSIAQNVFSKNLLSRADILKYKGMVGELKVARNTIVTPLAQEAAKDLGINIVRIDQQTRNQSTDETKDFEMKIYTRTGDKGKTSLIGGRVFKDDIRVEAYGTIDELNGFVGKAITELSKDQFSDIIDDLEKIQHELFDCGGDIASVVKERKNKLTEETVNYLEEKIDKYSEETPEIERFILPGGSKASATIHIARTVARRAERLIVALMKEENAPPPTVLQYLNRLSDYFFVAARLVNFRLNIPDVEYIRSAKVFHLTPDSNK</sequence>
<dbReference type="Proteomes" id="UP000624041">
    <property type="component" value="Unassembled WGS sequence"/>
</dbReference>
<name>A0A918D1E2_9BACI</name>
<dbReference type="NCBIfam" id="TIGR00636">
    <property type="entry name" value="PduO_Nterm"/>
    <property type="match status" value="1"/>
</dbReference>
<comment type="pathway">
    <text evidence="1 15">Cofactor biosynthesis; adenosylcobalamin biosynthesis; adenosylcobalamin from cob(II)yrinate a,c-diamide: step 2/7.</text>
</comment>
<dbReference type="FunFam" id="1.20.1200.10:FF:000001">
    <property type="entry name" value="Cob(I)yrinic acid a,c-diamide adenosyltransferase"/>
    <property type="match status" value="1"/>
</dbReference>
<dbReference type="InterPro" id="IPR029499">
    <property type="entry name" value="PduO-typ"/>
</dbReference>
<reference evidence="18" key="2">
    <citation type="submission" date="2020-09" db="EMBL/GenBank/DDBJ databases">
        <authorList>
            <person name="Sun Q."/>
            <person name="Ohkuma M."/>
        </authorList>
    </citation>
    <scope>NUCLEOTIDE SEQUENCE</scope>
    <source>
        <strain evidence="18">JCM 17251</strain>
    </source>
</reference>
<keyword evidence="7 15" id="KW-0808">Transferase</keyword>
<comment type="catalytic activity">
    <reaction evidence="13 15">
        <text>2 cob(II)yrinate a,c diamide + reduced [electron-transfer flavoprotein] + 2 ATP = 2 adenosylcob(III)yrinate a,c-diamide + 2 triphosphate + oxidized [electron-transfer flavoprotein] + 3 H(+)</text>
        <dbReference type="Rhea" id="RHEA:11528"/>
        <dbReference type="Rhea" id="RHEA-COMP:10685"/>
        <dbReference type="Rhea" id="RHEA-COMP:10686"/>
        <dbReference type="ChEBI" id="CHEBI:15378"/>
        <dbReference type="ChEBI" id="CHEBI:18036"/>
        <dbReference type="ChEBI" id="CHEBI:30616"/>
        <dbReference type="ChEBI" id="CHEBI:57692"/>
        <dbReference type="ChEBI" id="CHEBI:58307"/>
        <dbReference type="ChEBI" id="CHEBI:58503"/>
        <dbReference type="ChEBI" id="CHEBI:58537"/>
        <dbReference type="EC" id="2.5.1.17"/>
    </reaction>
</comment>
<keyword evidence="6 15" id="KW-0169">Cobalamin biosynthesis</keyword>
<dbReference type="Pfam" id="PF01923">
    <property type="entry name" value="Cob_adeno_trans"/>
    <property type="match status" value="1"/>
</dbReference>
<evidence type="ECO:0000259" key="16">
    <source>
        <dbReference type="Pfam" id="PF01923"/>
    </source>
</evidence>
<evidence type="ECO:0000256" key="15">
    <source>
        <dbReference type="RuleBase" id="RU366026"/>
    </source>
</evidence>
<reference evidence="18" key="1">
    <citation type="journal article" date="2014" name="Int. J. Syst. Evol. Microbiol.">
        <title>Complete genome sequence of Corynebacterium casei LMG S-19264T (=DSM 44701T), isolated from a smear-ripened cheese.</title>
        <authorList>
            <consortium name="US DOE Joint Genome Institute (JGI-PGF)"/>
            <person name="Walter F."/>
            <person name="Albersmeier A."/>
            <person name="Kalinowski J."/>
            <person name="Ruckert C."/>
        </authorList>
    </citation>
    <scope>NUCLEOTIDE SEQUENCE</scope>
    <source>
        <strain evidence="18">JCM 17251</strain>
    </source>
</reference>
<dbReference type="InterPro" id="IPR036451">
    <property type="entry name" value="CblAdoTrfase-like_sf"/>
</dbReference>
<evidence type="ECO:0000256" key="3">
    <source>
        <dbReference type="ARBA" id="ARBA00011233"/>
    </source>
</evidence>
<keyword evidence="19" id="KW-1185">Reference proteome</keyword>
<dbReference type="Gene3D" id="3.40.50.1950">
    <property type="entry name" value="Flavin prenyltransferase-like"/>
    <property type="match status" value="1"/>
</dbReference>
<evidence type="ECO:0000256" key="1">
    <source>
        <dbReference type="ARBA" id="ARBA00005121"/>
    </source>
</evidence>
<comment type="catalytic activity">
    <reaction evidence="14 15">
        <text>2 cob(II)alamin + reduced [electron-transfer flavoprotein] + 2 ATP = 2 adenosylcob(III)alamin + 2 triphosphate + oxidized [electron-transfer flavoprotein] + 3 H(+)</text>
        <dbReference type="Rhea" id="RHEA:28671"/>
        <dbReference type="Rhea" id="RHEA-COMP:10685"/>
        <dbReference type="Rhea" id="RHEA-COMP:10686"/>
        <dbReference type="ChEBI" id="CHEBI:15378"/>
        <dbReference type="ChEBI" id="CHEBI:16304"/>
        <dbReference type="ChEBI" id="CHEBI:18036"/>
        <dbReference type="ChEBI" id="CHEBI:18408"/>
        <dbReference type="ChEBI" id="CHEBI:30616"/>
        <dbReference type="ChEBI" id="CHEBI:57692"/>
        <dbReference type="ChEBI" id="CHEBI:58307"/>
        <dbReference type="EC" id="2.5.1.17"/>
    </reaction>
</comment>
<evidence type="ECO:0000256" key="11">
    <source>
        <dbReference type="ARBA" id="ARBA00033334"/>
    </source>
</evidence>
<evidence type="ECO:0000256" key="13">
    <source>
        <dbReference type="ARBA" id="ARBA00048555"/>
    </source>
</evidence>